<evidence type="ECO:0000259" key="2">
    <source>
        <dbReference type="PROSITE" id="PS50110"/>
    </source>
</evidence>
<evidence type="ECO:0000313" key="4">
    <source>
        <dbReference type="EMBL" id="KAA6439064.1"/>
    </source>
</evidence>
<feature type="domain" description="HTH LytTR-type" evidence="3">
    <location>
        <begin position="159"/>
        <end position="266"/>
    </location>
</feature>
<name>A0A5M8QW81_9BACT</name>
<dbReference type="GO" id="GO:0003677">
    <property type="term" value="F:DNA binding"/>
    <property type="evidence" value="ECO:0007669"/>
    <property type="project" value="InterPro"/>
</dbReference>
<accession>A0A5M8QW81</accession>
<dbReference type="RefSeq" id="WP_139012322.1">
    <property type="nucleotide sequence ID" value="NZ_VBSN01000038.1"/>
</dbReference>
<evidence type="ECO:0000256" key="1">
    <source>
        <dbReference type="PROSITE-ProRule" id="PRU00169"/>
    </source>
</evidence>
<dbReference type="Pfam" id="PF00072">
    <property type="entry name" value="Response_reg"/>
    <property type="match status" value="1"/>
</dbReference>
<dbReference type="AlphaFoldDB" id="A0A5M8QW81"/>
<keyword evidence="1" id="KW-0597">Phosphoprotein</keyword>
<sequence>MNILIVEDEKLAVRKLTKLLEETAPEFEIKGNTPSIEATVEWILDNRAKGESEPDLIFLDIELADGQSFEIFNRVDLRSTIIFTTSYDEYALQAFKVNSIDYLLKPVQKEDLQRSLRKYYDLTGQQRSKNTESLTSNLESILKNIQLQHQPATEYRKRFLVKQGQRMVSIEVGDIAYFYIEDGISFFKNFQGQKFVVDYRMDDLESFLDPEHFFRINRSIIITHQSVVQIQPYYNNRLALVLNPAYDKETVISREKSNEFKLWMGK</sequence>
<protein>
    <submittedName>
        <fullName evidence="4">Response regulator transcription factor</fullName>
    </submittedName>
</protein>
<comment type="caution">
    <text evidence="4">The sequence shown here is derived from an EMBL/GenBank/DDBJ whole genome shotgun (WGS) entry which is preliminary data.</text>
</comment>
<evidence type="ECO:0000259" key="3">
    <source>
        <dbReference type="PROSITE" id="PS50930"/>
    </source>
</evidence>
<evidence type="ECO:0000313" key="5">
    <source>
        <dbReference type="Proteomes" id="UP000323994"/>
    </source>
</evidence>
<dbReference type="PROSITE" id="PS50930">
    <property type="entry name" value="HTH_LYTTR"/>
    <property type="match status" value="1"/>
</dbReference>
<dbReference type="InterPro" id="IPR046947">
    <property type="entry name" value="LytR-like"/>
</dbReference>
<dbReference type="Pfam" id="PF04397">
    <property type="entry name" value="LytTR"/>
    <property type="match status" value="1"/>
</dbReference>
<feature type="modified residue" description="4-aspartylphosphate" evidence="1">
    <location>
        <position position="60"/>
    </location>
</feature>
<dbReference type="SUPFAM" id="SSF52172">
    <property type="entry name" value="CheY-like"/>
    <property type="match status" value="1"/>
</dbReference>
<dbReference type="InterPro" id="IPR001789">
    <property type="entry name" value="Sig_transdc_resp-reg_receiver"/>
</dbReference>
<dbReference type="SMART" id="SM00850">
    <property type="entry name" value="LytTR"/>
    <property type="match status" value="1"/>
</dbReference>
<dbReference type="OrthoDB" id="646623at2"/>
<dbReference type="Gene3D" id="3.40.50.2300">
    <property type="match status" value="1"/>
</dbReference>
<dbReference type="EMBL" id="VBSN01000038">
    <property type="protein sequence ID" value="KAA6439064.1"/>
    <property type="molecule type" value="Genomic_DNA"/>
</dbReference>
<dbReference type="InterPro" id="IPR011006">
    <property type="entry name" value="CheY-like_superfamily"/>
</dbReference>
<feature type="domain" description="Response regulatory" evidence="2">
    <location>
        <begin position="2"/>
        <end position="120"/>
    </location>
</feature>
<dbReference type="PROSITE" id="PS50110">
    <property type="entry name" value="RESPONSE_REGULATORY"/>
    <property type="match status" value="1"/>
</dbReference>
<dbReference type="PANTHER" id="PTHR37299">
    <property type="entry name" value="TRANSCRIPTIONAL REGULATOR-RELATED"/>
    <property type="match status" value="1"/>
</dbReference>
<dbReference type="FunFam" id="3.40.50.2300:FF:000361">
    <property type="entry name" value="Two-component system response regulator"/>
    <property type="match status" value="1"/>
</dbReference>
<dbReference type="SMART" id="SM00448">
    <property type="entry name" value="REC"/>
    <property type="match status" value="1"/>
</dbReference>
<keyword evidence="5" id="KW-1185">Reference proteome</keyword>
<gene>
    <name evidence="4" type="ORF">FEM33_12325</name>
</gene>
<dbReference type="InterPro" id="IPR007492">
    <property type="entry name" value="LytTR_DNA-bd_dom"/>
</dbReference>
<proteinExistence type="predicted"/>
<dbReference type="Gene3D" id="2.40.50.1020">
    <property type="entry name" value="LytTr DNA-binding domain"/>
    <property type="match status" value="1"/>
</dbReference>
<dbReference type="Proteomes" id="UP000323994">
    <property type="component" value="Unassembled WGS sequence"/>
</dbReference>
<dbReference type="PANTHER" id="PTHR37299:SF1">
    <property type="entry name" value="STAGE 0 SPORULATION PROTEIN A HOMOLOG"/>
    <property type="match status" value="1"/>
</dbReference>
<dbReference type="GO" id="GO:0000156">
    <property type="term" value="F:phosphorelay response regulator activity"/>
    <property type="evidence" value="ECO:0007669"/>
    <property type="project" value="InterPro"/>
</dbReference>
<reference evidence="4 5" key="1">
    <citation type="submission" date="2019-05" db="EMBL/GenBank/DDBJ databases">
        <authorList>
            <person name="Qu J.-H."/>
        </authorList>
    </citation>
    <scope>NUCLEOTIDE SEQUENCE [LARGE SCALE GENOMIC DNA]</scope>
    <source>
        <strain evidence="4 5">NS28</strain>
    </source>
</reference>
<organism evidence="4 5">
    <name type="scientific">Dyadobacter flavalbus</name>
    <dbReference type="NCBI Taxonomy" id="2579942"/>
    <lineage>
        <taxon>Bacteria</taxon>
        <taxon>Pseudomonadati</taxon>
        <taxon>Bacteroidota</taxon>
        <taxon>Cytophagia</taxon>
        <taxon>Cytophagales</taxon>
        <taxon>Spirosomataceae</taxon>
        <taxon>Dyadobacter</taxon>
    </lineage>
</organism>